<dbReference type="AlphaFoldDB" id="A0AA97FC81"/>
<feature type="transmembrane region" description="Helical" evidence="6">
    <location>
        <begin position="25"/>
        <end position="47"/>
    </location>
</feature>
<dbReference type="CDD" id="cd13128">
    <property type="entry name" value="MATE_Wzx_like"/>
    <property type="match status" value="1"/>
</dbReference>
<accession>A0AA97FC81</accession>
<evidence type="ECO:0000256" key="6">
    <source>
        <dbReference type="SAM" id="Phobius"/>
    </source>
</evidence>
<feature type="transmembrane region" description="Helical" evidence="6">
    <location>
        <begin position="255"/>
        <end position="277"/>
    </location>
</feature>
<dbReference type="Proteomes" id="UP001301797">
    <property type="component" value="Chromosome"/>
</dbReference>
<feature type="transmembrane region" description="Helical" evidence="6">
    <location>
        <begin position="126"/>
        <end position="144"/>
    </location>
</feature>
<proteinExistence type="predicted"/>
<dbReference type="KEGG" id="mefw:F1737_01135"/>
<evidence type="ECO:0000256" key="2">
    <source>
        <dbReference type="ARBA" id="ARBA00022475"/>
    </source>
</evidence>
<evidence type="ECO:0000256" key="3">
    <source>
        <dbReference type="ARBA" id="ARBA00022692"/>
    </source>
</evidence>
<feature type="transmembrane region" description="Helical" evidence="6">
    <location>
        <begin position="365"/>
        <end position="384"/>
    </location>
</feature>
<sequence length="496" mass="55661">MIRVKKINKIYSNILRINQTSRHTLISLFQMFFITFFGFIATMYIARKTGPEIYGVYSLFIAYYSIITILRNFGFEQAAVKKISEGENQNSYFTAFLAINVISLPILLLILFIIQPYLSSINEYGLFNWMLLAVIISSIYTIFITSNFGTGKVGVFQAGLISDSFFRIIFQVIAVFFGYYIMGLVGGLIIGFIAGMIVNIPFNTLKLSYFSYAQFKTLMAFSLWVFLVNASFVLLSNIDKIAIGYYLSNADVGIYTIAFQLTSVATFGFMAFQSVIYPKISYMSINGEIEGIERLLSKSMTYSLSLAIPSLIGGFLLGYHILYYFYEASYASGYYSLIILFVCQIANVFVVLISTTITAMNMPKSTFKVTFFGTILNILLNILFIPLFGIIGAAISTLITMSIISTLLFISLSKLIKIKLEKTTFKNIIIAASAMLIPIAIYRLFVPIDNFFLVLLPILIGGIVYCTTLVKLDTAIRNEILDILIQMGIIHPKSPK</sequence>
<dbReference type="PANTHER" id="PTHR30250">
    <property type="entry name" value="PST FAMILY PREDICTED COLANIC ACID TRANSPORTER"/>
    <property type="match status" value="1"/>
</dbReference>
<evidence type="ECO:0000256" key="5">
    <source>
        <dbReference type="ARBA" id="ARBA00023136"/>
    </source>
</evidence>
<name>A0AA97FC81_9EURY</name>
<feature type="transmembrane region" description="Helical" evidence="6">
    <location>
        <begin position="390"/>
        <end position="412"/>
    </location>
</feature>
<feature type="transmembrane region" description="Helical" evidence="6">
    <location>
        <begin position="304"/>
        <end position="326"/>
    </location>
</feature>
<organism evidence="7 8">
    <name type="scientific">Methanochimaera problematica</name>
    <dbReference type="NCBI Taxonomy" id="2609417"/>
    <lineage>
        <taxon>Archaea</taxon>
        <taxon>Methanobacteriati</taxon>
        <taxon>Methanobacteriota</taxon>
        <taxon>Stenosarchaea group</taxon>
        <taxon>Methanomicrobia</taxon>
        <taxon>Methanomicrobiales</taxon>
        <taxon>Methanomicrobiaceae</taxon>
        <taxon>Methanochimaera</taxon>
    </lineage>
</organism>
<feature type="transmembrane region" description="Helical" evidence="6">
    <location>
        <begin position="332"/>
        <end position="353"/>
    </location>
</feature>
<feature type="transmembrane region" description="Helical" evidence="6">
    <location>
        <begin position="217"/>
        <end position="235"/>
    </location>
</feature>
<dbReference type="EMBL" id="CP043875">
    <property type="protein sequence ID" value="WOF15383.1"/>
    <property type="molecule type" value="Genomic_DNA"/>
</dbReference>
<gene>
    <name evidence="7" type="ORF">F1737_01135</name>
</gene>
<dbReference type="PANTHER" id="PTHR30250:SF28">
    <property type="entry name" value="POLYSACCHARIDE BIOSYNTHESIS PROTEIN"/>
    <property type="match status" value="1"/>
</dbReference>
<feature type="transmembrane region" description="Helical" evidence="6">
    <location>
        <begin position="188"/>
        <end position="205"/>
    </location>
</feature>
<keyword evidence="4 6" id="KW-1133">Transmembrane helix</keyword>
<dbReference type="Pfam" id="PF13440">
    <property type="entry name" value="Polysacc_synt_3"/>
    <property type="match status" value="1"/>
</dbReference>
<keyword evidence="2" id="KW-1003">Cell membrane</keyword>
<evidence type="ECO:0000313" key="7">
    <source>
        <dbReference type="EMBL" id="WOF15383.1"/>
    </source>
</evidence>
<reference evidence="7 8" key="1">
    <citation type="submission" date="2019-09" db="EMBL/GenBank/DDBJ databases">
        <title>The complete genome of Methanoplanus sp. FWC-SCC4.</title>
        <authorList>
            <person name="Chen S.-C."/>
            <person name="Zhou Y.-Z."/>
            <person name="Lai M.-C."/>
        </authorList>
    </citation>
    <scope>NUCLEOTIDE SEQUENCE [LARGE SCALE GENOMIC DNA]</scope>
    <source>
        <strain evidence="7 8">FWC-SCC4</strain>
    </source>
</reference>
<evidence type="ECO:0000256" key="4">
    <source>
        <dbReference type="ARBA" id="ARBA00022989"/>
    </source>
</evidence>
<protein>
    <submittedName>
        <fullName evidence="7">Flippase</fullName>
    </submittedName>
</protein>
<keyword evidence="8" id="KW-1185">Reference proteome</keyword>
<comment type="subcellular location">
    <subcellularLocation>
        <location evidence="1">Cell membrane</location>
        <topology evidence="1">Multi-pass membrane protein</topology>
    </subcellularLocation>
</comment>
<feature type="transmembrane region" description="Helical" evidence="6">
    <location>
        <begin position="451"/>
        <end position="470"/>
    </location>
</feature>
<feature type="transmembrane region" description="Helical" evidence="6">
    <location>
        <begin position="53"/>
        <end position="70"/>
    </location>
</feature>
<evidence type="ECO:0000313" key="8">
    <source>
        <dbReference type="Proteomes" id="UP001301797"/>
    </source>
</evidence>
<feature type="transmembrane region" description="Helical" evidence="6">
    <location>
        <begin position="165"/>
        <end position="182"/>
    </location>
</feature>
<keyword evidence="3 6" id="KW-0812">Transmembrane</keyword>
<keyword evidence="5 6" id="KW-0472">Membrane</keyword>
<dbReference type="GO" id="GO:0005886">
    <property type="term" value="C:plasma membrane"/>
    <property type="evidence" value="ECO:0007669"/>
    <property type="project" value="UniProtKB-SubCell"/>
</dbReference>
<feature type="transmembrane region" description="Helical" evidence="6">
    <location>
        <begin position="91"/>
        <end position="114"/>
    </location>
</feature>
<feature type="transmembrane region" description="Helical" evidence="6">
    <location>
        <begin position="424"/>
        <end position="445"/>
    </location>
</feature>
<dbReference type="InterPro" id="IPR050833">
    <property type="entry name" value="Poly_Biosynth_Transport"/>
</dbReference>
<evidence type="ECO:0000256" key="1">
    <source>
        <dbReference type="ARBA" id="ARBA00004651"/>
    </source>
</evidence>